<feature type="compositionally biased region" description="Polar residues" evidence="1">
    <location>
        <begin position="470"/>
        <end position="487"/>
    </location>
</feature>
<feature type="compositionally biased region" description="Polar residues" evidence="1">
    <location>
        <begin position="316"/>
        <end position="340"/>
    </location>
</feature>
<dbReference type="InterPro" id="IPR000014">
    <property type="entry name" value="PAS"/>
</dbReference>
<evidence type="ECO:0000259" key="2">
    <source>
        <dbReference type="PROSITE" id="PS50112"/>
    </source>
</evidence>
<sequence>METTFISIHDLSLDARLLYVSQSIEAILGYVPSEVVGRSCWEYFHPDEIPFAKHIHGRSVQLDKAAVLHYCKIKDKKGRWIGCECVFTIVHDVLVASTSTYKPYSKSSEKRSRDAPVIRQLFSSSPRDPRYHMLQYISSKFSQNIRPQPNEPRAALFLNRFSRTLTIMYATNGLADLLGISSDQLTGKSFYYCIQENCLREGVKCLESAKANDSIAYLRFWFRDPRQEDRSLDQDEPMTDGNSSGDDDDGGVNLSHLMDHDGSEHAISTGSSNSMRSSVERDTHTKRNLDPNSRSSSENSTDMGGESNERMFDQPEGQQSRTSSISTPDDSGVSFTQPESSRSEIEVEAVVSCTSDGLVVVLRGARPFVPHLTVPSAEPPKSQHRNGFFASPWSNDPVVPDAGQRNGNLPHDVQPPRFPLAPTAGQAATAATTGPYSEDFMNSIRETAVFAWSLTGINGSLAQYGRGTPSGESQPSTLQVWQPSGDTGPSPYHPLAESQLQGGGPAGHMPPMDSGQAGGNSHGEAQYNFNHPQSNGLPDGTGNHSNGYFGHGYHNSNGASMDVDDQHTAPDNKAAQGAYEGASTMWGGHDPRVDQMNGWNKQMHQQAKGDLQASQQHRGNGTSSGSYGSQVPWPPS</sequence>
<dbReference type="SMART" id="SM00091">
    <property type="entry name" value="PAS"/>
    <property type="match status" value="2"/>
</dbReference>
<feature type="compositionally biased region" description="Polar residues" evidence="1">
    <location>
        <begin position="290"/>
        <end position="302"/>
    </location>
</feature>
<evidence type="ECO:0000313" key="3">
    <source>
        <dbReference type="EMBL" id="MDI1488711.1"/>
    </source>
</evidence>
<organism evidence="3 4">
    <name type="scientific">Ramalina farinacea</name>
    <dbReference type="NCBI Taxonomy" id="258253"/>
    <lineage>
        <taxon>Eukaryota</taxon>
        <taxon>Fungi</taxon>
        <taxon>Dikarya</taxon>
        <taxon>Ascomycota</taxon>
        <taxon>Pezizomycotina</taxon>
        <taxon>Lecanoromycetes</taxon>
        <taxon>OSLEUM clade</taxon>
        <taxon>Lecanoromycetidae</taxon>
        <taxon>Lecanorales</taxon>
        <taxon>Lecanorineae</taxon>
        <taxon>Ramalinaceae</taxon>
        <taxon>Ramalina</taxon>
    </lineage>
</organism>
<feature type="domain" description="PAS" evidence="2">
    <location>
        <begin position="1"/>
        <end position="63"/>
    </location>
</feature>
<feature type="region of interest" description="Disordered" evidence="1">
    <location>
        <begin position="465"/>
        <end position="636"/>
    </location>
</feature>
<reference evidence="3" key="1">
    <citation type="journal article" date="2023" name="Genome Biol. Evol.">
        <title>First Whole Genome Sequence and Flow Cytometry Genome Size Data for the Lichen-Forming Fungus Ramalina farinacea (Ascomycota).</title>
        <authorList>
            <person name="Llewellyn T."/>
            <person name="Mian S."/>
            <person name="Hill R."/>
            <person name="Leitch I.J."/>
            <person name="Gaya E."/>
        </authorList>
    </citation>
    <scope>NUCLEOTIDE SEQUENCE</scope>
    <source>
        <strain evidence="3">LIQ254RAFAR</strain>
    </source>
</reference>
<comment type="caution">
    <text evidence="3">The sequence shown here is derived from an EMBL/GenBank/DDBJ whole genome shotgun (WGS) entry which is preliminary data.</text>
</comment>
<feature type="compositionally biased region" description="Polar residues" evidence="1">
    <location>
        <begin position="612"/>
        <end position="629"/>
    </location>
</feature>
<dbReference type="PROSITE" id="PS50112">
    <property type="entry name" value="PAS"/>
    <property type="match status" value="1"/>
</dbReference>
<keyword evidence="4" id="KW-1185">Reference proteome</keyword>
<accession>A0AA43QPG8</accession>
<feature type="compositionally biased region" description="Polar residues" evidence="1">
    <location>
        <begin position="266"/>
        <end position="277"/>
    </location>
</feature>
<dbReference type="AlphaFoldDB" id="A0AA43QPG8"/>
<feature type="compositionally biased region" description="Polar residues" evidence="1">
    <location>
        <begin position="527"/>
        <end position="546"/>
    </location>
</feature>
<name>A0AA43QPG8_9LECA</name>
<dbReference type="InterPro" id="IPR035965">
    <property type="entry name" value="PAS-like_dom_sf"/>
</dbReference>
<dbReference type="Proteomes" id="UP001161017">
    <property type="component" value="Unassembled WGS sequence"/>
</dbReference>
<dbReference type="EMBL" id="JAPUFD010000008">
    <property type="protein sequence ID" value="MDI1488711.1"/>
    <property type="molecule type" value="Genomic_DNA"/>
</dbReference>
<dbReference type="Gene3D" id="3.30.450.20">
    <property type="entry name" value="PAS domain"/>
    <property type="match status" value="1"/>
</dbReference>
<dbReference type="Pfam" id="PF08447">
    <property type="entry name" value="PAS_3"/>
    <property type="match status" value="1"/>
</dbReference>
<protein>
    <recommendedName>
        <fullName evidence="2">PAS domain-containing protein</fullName>
    </recommendedName>
</protein>
<dbReference type="InterPro" id="IPR013655">
    <property type="entry name" value="PAS_fold_3"/>
</dbReference>
<evidence type="ECO:0000313" key="4">
    <source>
        <dbReference type="Proteomes" id="UP001161017"/>
    </source>
</evidence>
<gene>
    <name evidence="3" type="ORF">OHK93_007987</name>
</gene>
<feature type="compositionally biased region" description="Basic and acidic residues" evidence="1">
    <location>
        <begin position="278"/>
        <end position="289"/>
    </location>
</feature>
<feature type="region of interest" description="Disordered" evidence="1">
    <location>
        <begin position="228"/>
        <end position="344"/>
    </location>
</feature>
<dbReference type="CDD" id="cd00130">
    <property type="entry name" value="PAS"/>
    <property type="match status" value="1"/>
</dbReference>
<dbReference type="SUPFAM" id="SSF55785">
    <property type="entry name" value="PYP-like sensor domain (PAS domain)"/>
    <property type="match status" value="1"/>
</dbReference>
<proteinExistence type="predicted"/>
<dbReference type="NCBIfam" id="TIGR00229">
    <property type="entry name" value="sensory_box"/>
    <property type="match status" value="1"/>
</dbReference>
<evidence type="ECO:0000256" key="1">
    <source>
        <dbReference type="SAM" id="MobiDB-lite"/>
    </source>
</evidence>